<comment type="function">
    <text evidence="7">Phosphorolytic 3'-5' exoribonuclease that plays an important role in tRNA 3'-end maturation. Removes nucleotide residues following the 3'-CCA terminus of tRNAs; can also add nucleotides to the ends of RNA molecules by using nucleoside diphosphates as substrates, but this may not be physiologically important. Probably plays a role in initiation of 16S rRNA degradation (leading to ribosome degradation) during starvation.</text>
</comment>
<organism evidence="10 11">
    <name type="scientific">Sphingomonas naphthae</name>
    <dbReference type="NCBI Taxonomy" id="1813468"/>
    <lineage>
        <taxon>Bacteria</taxon>
        <taxon>Pseudomonadati</taxon>
        <taxon>Pseudomonadota</taxon>
        <taxon>Alphaproteobacteria</taxon>
        <taxon>Sphingomonadales</taxon>
        <taxon>Sphingomonadaceae</taxon>
        <taxon>Sphingomonas</taxon>
    </lineage>
</organism>
<protein>
    <recommendedName>
        <fullName evidence="7">Ribonuclease PH</fullName>
        <shortName evidence="7">RNase PH</shortName>
        <ecNumber evidence="7">2.7.7.56</ecNumber>
    </recommendedName>
    <alternativeName>
        <fullName evidence="7">tRNA nucleotidyltransferase</fullName>
    </alternativeName>
</protein>
<evidence type="ECO:0000313" key="10">
    <source>
        <dbReference type="EMBL" id="WCT74774.1"/>
    </source>
</evidence>
<dbReference type="CDD" id="cd11362">
    <property type="entry name" value="RNase_PH_bact"/>
    <property type="match status" value="1"/>
</dbReference>
<keyword evidence="11" id="KW-1185">Reference proteome</keyword>
<comment type="subunit">
    <text evidence="7">Homohexameric ring arranged as a trimer of dimers.</text>
</comment>
<feature type="binding site" evidence="7">
    <location>
        <position position="86"/>
    </location>
    <ligand>
        <name>phosphate</name>
        <dbReference type="ChEBI" id="CHEBI:43474"/>
        <note>substrate</note>
    </ligand>
</feature>
<dbReference type="RefSeq" id="WP_273690107.1">
    <property type="nucleotide sequence ID" value="NZ_CP117411.1"/>
</dbReference>
<feature type="domain" description="Exoribonuclease phosphorolytic" evidence="9">
    <location>
        <begin position="158"/>
        <end position="222"/>
    </location>
</feature>
<reference evidence="10 11" key="1">
    <citation type="submission" date="2023-02" db="EMBL/GenBank/DDBJ databases">
        <title>Genome sequence of Sphingomonas naphthae.</title>
        <authorList>
            <person name="Kim S."/>
            <person name="Heo J."/>
            <person name="Kwon S.-W."/>
        </authorList>
    </citation>
    <scope>NUCLEOTIDE SEQUENCE [LARGE SCALE GENOMIC DNA]</scope>
    <source>
        <strain evidence="10 11">KACC 18716</strain>
    </source>
</reference>
<dbReference type="Pfam" id="PF01138">
    <property type="entry name" value="RNase_PH"/>
    <property type="match status" value="1"/>
</dbReference>
<dbReference type="EC" id="2.7.7.56" evidence="7"/>
<dbReference type="SUPFAM" id="SSF54211">
    <property type="entry name" value="Ribosomal protein S5 domain 2-like"/>
    <property type="match status" value="1"/>
</dbReference>
<evidence type="ECO:0000256" key="1">
    <source>
        <dbReference type="ARBA" id="ARBA00006678"/>
    </source>
</evidence>
<dbReference type="NCBIfam" id="TIGR01966">
    <property type="entry name" value="RNasePH"/>
    <property type="match status" value="1"/>
</dbReference>
<evidence type="ECO:0000256" key="5">
    <source>
        <dbReference type="ARBA" id="ARBA00022695"/>
    </source>
</evidence>
<dbReference type="InterPro" id="IPR036345">
    <property type="entry name" value="ExoRNase_PH_dom2_sf"/>
</dbReference>
<keyword evidence="7" id="KW-0808">Transferase</keyword>
<dbReference type="InterPro" id="IPR027408">
    <property type="entry name" value="PNPase/RNase_PH_dom_sf"/>
</dbReference>
<evidence type="ECO:0000256" key="7">
    <source>
        <dbReference type="HAMAP-Rule" id="MF_00564"/>
    </source>
</evidence>
<dbReference type="Proteomes" id="UP001220395">
    <property type="component" value="Chromosome"/>
</dbReference>
<evidence type="ECO:0000256" key="6">
    <source>
        <dbReference type="ARBA" id="ARBA00022884"/>
    </source>
</evidence>
<keyword evidence="5 7" id="KW-0548">Nucleotidyltransferase</keyword>
<dbReference type="InterPro" id="IPR050080">
    <property type="entry name" value="RNase_PH"/>
</dbReference>
<dbReference type="PANTHER" id="PTHR11953:SF0">
    <property type="entry name" value="EXOSOME COMPLEX COMPONENT RRP41"/>
    <property type="match status" value="1"/>
</dbReference>
<feature type="domain" description="Exoribonuclease phosphorolytic" evidence="8">
    <location>
        <begin position="10"/>
        <end position="140"/>
    </location>
</feature>
<evidence type="ECO:0000256" key="3">
    <source>
        <dbReference type="ARBA" id="ARBA00022555"/>
    </source>
</evidence>
<keyword evidence="2 7" id="KW-0698">rRNA processing</keyword>
<comment type="catalytic activity">
    <reaction evidence="7">
        <text>tRNA(n+1) + phosphate = tRNA(n) + a ribonucleoside 5'-diphosphate</text>
        <dbReference type="Rhea" id="RHEA:10628"/>
        <dbReference type="Rhea" id="RHEA-COMP:17343"/>
        <dbReference type="Rhea" id="RHEA-COMP:17344"/>
        <dbReference type="ChEBI" id="CHEBI:43474"/>
        <dbReference type="ChEBI" id="CHEBI:57930"/>
        <dbReference type="ChEBI" id="CHEBI:173114"/>
        <dbReference type="EC" id="2.7.7.56"/>
    </reaction>
</comment>
<evidence type="ECO:0000256" key="2">
    <source>
        <dbReference type="ARBA" id="ARBA00022552"/>
    </source>
</evidence>
<evidence type="ECO:0000313" key="11">
    <source>
        <dbReference type="Proteomes" id="UP001220395"/>
    </source>
</evidence>
<dbReference type="HAMAP" id="MF_00564">
    <property type="entry name" value="RNase_PH"/>
    <property type="match status" value="1"/>
</dbReference>
<evidence type="ECO:0000259" key="9">
    <source>
        <dbReference type="Pfam" id="PF03725"/>
    </source>
</evidence>
<sequence length="237" mass="25333">MRPSGRAPDQMRAITIEPGFTRHAEGSCLIGFGETKVLVTASIEERVPPFLRGKGQGWVTAEYGMLPRATHTRGSREAAKGKQSGRTQEIQRLIGRSLRSVVDMTKLGERQITLDCDVIQADGGTRTASISGAWVALSLAVQGLMAKGLLTENPITAQVAAVSCGIWEGNPVLDLDYIEDSSAHADANFVLLDNGNIAEAQATAEGATYDEEALLRLLRLARIGCGEIFAAQRKAIA</sequence>
<dbReference type="InterPro" id="IPR015847">
    <property type="entry name" value="ExoRNase_PH_dom2"/>
</dbReference>
<dbReference type="EMBL" id="CP117411">
    <property type="protein sequence ID" value="WCT74774.1"/>
    <property type="molecule type" value="Genomic_DNA"/>
</dbReference>
<accession>A0ABY7TRF2</accession>
<keyword evidence="6" id="KW-0694">RNA-binding</keyword>
<dbReference type="PANTHER" id="PTHR11953">
    <property type="entry name" value="EXOSOME COMPLEX COMPONENT"/>
    <property type="match status" value="1"/>
</dbReference>
<dbReference type="PROSITE" id="PS01277">
    <property type="entry name" value="RIBONUCLEASE_PH"/>
    <property type="match status" value="1"/>
</dbReference>
<dbReference type="InterPro" id="IPR020568">
    <property type="entry name" value="Ribosomal_Su5_D2-typ_SF"/>
</dbReference>
<dbReference type="InterPro" id="IPR001247">
    <property type="entry name" value="ExoRNase_PH_dom1"/>
</dbReference>
<feature type="binding site" evidence="7">
    <location>
        <begin position="124"/>
        <end position="126"/>
    </location>
    <ligand>
        <name>phosphate</name>
        <dbReference type="ChEBI" id="CHEBI:43474"/>
        <note>substrate</note>
    </ligand>
</feature>
<dbReference type="Gene3D" id="3.30.230.70">
    <property type="entry name" value="GHMP Kinase, N-terminal domain"/>
    <property type="match status" value="1"/>
</dbReference>
<evidence type="ECO:0000256" key="4">
    <source>
        <dbReference type="ARBA" id="ARBA00022694"/>
    </source>
</evidence>
<comment type="similarity">
    <text evidence="1 7">Belongs to the RNase PH family.</text>
</comment>
<dbReference type="Pfam" id="PF03725">
    <property type="entry name" value="RNase_PH_C"/>
    <property type="match status" value="1"/>
</dbReference>
<keyword evidence="4 7" id="KW-0819">tRNA processing</keyword>
<dbReference type="InterPro" id="IPR002381">
    <property type="entry name" value="RNase_PH_bac-type"/>
</dbReference>
<evidence type="ECO:0000259" key="8">
    <source>
        <dbReference type="Pfam" id="PF01138"/>
    </source>
</evidence>
<proteinExistence type="inferred from homology"/>
<dbReference type="InterPro" id="IPR018336">
    <property type="entry name" value="RNase_PH_CS"/>
</dbReference>
<dbReference type="SUPFAM" id="SSF55666">
    <property type="entry name" value="Ribonuclease PH domain 2-like"/>
    <property type="match status" value="1"/>
</dbReference>
<keyword evidence="3 7" id="KW-0820">tRNA-binding</keyword>
<gene>
    <name evidence="7 10" type="primary">rph</name>
    <name evidence="10" type="ORF">PQ455_06005</name>
</gene>
<name>A0ABY7TRF2_9SPHN</name>